<dbReference type="InterPro" id="IPR001636">
    <property type="entry name" value="SAICAR_synth"/>
</dbReference>
<protein>
    <recommendedName>
        <fullName evidence="4 11">Phosphoribosylaminoimidazole-succinocarboxamide synthase</fullName>
        <ecNumber evidence="3 11">6.3.2.6</ecNumber>
    </recommendedName>
    <alternativeName>
        <fullName evidence="9 11">SAICAR synthetase</fullName>
    </alternativeName>
</protein>
<evidence type="ECO:0000256" key="6">
    <source>
        <dbReference type="ARBA" id="ARBA00022741"/>
    </source>
</evidence>
<organism evidence="13 14">
    <name type="scientific">Limnochorda pilosa</name>
    <dbReference type="NCBI Taxonomy" id="1555112"/>
    <lineage>
        <taxon>Bacteria</taxon>
        <taxon>Bacillati</taxon>
        <taxon>Bacillota</taxon>
        <taxon>Limnochordia</taxon>
        <taxon>Limnochordales</taxon>
        <taxon>Limnochordaceae</taxon>
        <taxon>Limnochorda</taxon>
    </lineage>
</organism>
<evidence type="ECO:0000256" key="5">
    <source>
        <dbReference type="ARBA" id="ARBA00022598"/>
    </source>
</evidence>
<evidence type="ECO:0000256" key="8">
    <source>
        <dbReference type="ARBA" id="ARBA00022840"/>
    </source>
</evidence>
<reference evidence="14" key="1">
    <citation type="submission" date="2015-07" db="EMBL/GenBank/DDBJ databases">
        <title>Complete genome sequence and phylogenetic analysis of Limnochorda pilosa.</title>
        <authorList>
            <person name="Watanabe M."/>
            <person name="Kojima H."/>
            <person name="Fukui M."/>
        </authorList>
    </citation>
    <scope>NUCLEOTIDE SEQUENCE [LARGE SCALE GENOMIC DNA]</scope>
    <source>
        <strain evidence="14">HC45</strain>
    </source>
</reference>
<evidence type="ECO:0000256" key="3">
    <source>
        <dbReference type="ARBA" id="ARBA00012217"/>
    </source>
</evidence>
<dbReference type="EC" id="6.3.2.6" evidence="3 11"/>
<evidence type="ECO:0000256" key="4">
    <source>
        <dbReference type="ARBA" id="ARBA00016460"/>
    </source>
</evidence>
<evidence type="ECO:0000256" key="11">
    <source>
        <dbReference type="HAMAP-Rule" id="MF_00137"/>
    </source>
</evidence>
<evidence type="ECO:0000259" key="12">
    <source>
        <dbReference type="Pfam" id="PF01259"/>
    </source>
</evidence>
<feature type="domain" description="SAICAR synthetase/ADE2 N-terminal" evidence="12">
    <location>
        <begin position="17"/>
        <end position="241"/>
    </location>
</feature>
<dbReference type="GO" id="GO:0009236">
    <property type="term" value="P:cobalamin biosynthetic process"/>
    <property type="evidence" value="ECO:0007669"/>
    <property type="project" value="InterPro"/>
</dbReference>
<evidence type="ECO:0000256" key="10">
    <source>
        <dbReference type="ARBA" id="ARBA00048475"/>
    </source>
</evidence>
<evidence type="ECO:0000313" key="14">
    <source>
        <dbReference type="Proteomes" id="UP000065807"/>
    </source>
</evidence>
<gene>
    <name evidence="11" type="primary">purC</name>
    <name evidence="13" type="ORF">LIP_1571</name>
</gene>
<keyword evidence="14" id="KW-1185">Reference proteome</keyword>
<dbReference type="InterPro" id="IPR018236">
    <property type="entry name" value="SAICAR_synthetase_CS"/>
</dbReference>
<comment type="pathway">
    <text evidence="1 11">Purine metabolism; IMP biosynthesis via de novo pathway; 5-amino-1-(5-phospho-D-ribosyl)imidazole-4-carboxamide from 5-amino-1-(5-phospho-D-ribosyl)imidazole-4-carboxylate: step 1/2.</text>
</comment>
<dbReference type="PANTHER" id="PTHR43599:SF3">
    <property type="entry name" value="SI:DKEY-6E2.2"/>
    <property type="match status" value="1"/>
</dbReference>
<dbReference type="GO" id="GO:0004639">
    <property type="term" value="F:phosphoribosylaminoimidazolesuccinocarboxamide synthase activity"/>
    <property type="evidence" value="ECO:0007669"/>
    <property type="project" value="UniProtKB-UniRule"/>
</dbReference>
<keyword evidence="8 11" id="KW-0067">ATP-binding</keyword>
<dbReference type="AlphaFoldDB" id="A0A0K2SJX4"/>
<comment type="catalytic activity">
    <reaction evidence="10 11">
        <text>5-amino-1-(5-phospho-D-ribosyl)imidazole-4-carboxylate + L-aspartate + ATP = (2S)-2-[5-amino-1-(5-phospho-beta-D-ribosyl)imidazole-4-carboxamido]succinate + ADP + phosphate + 2 H(+)</text>
        <dbReference type="Rhea" id="RHEA:22628"/>
        <dbReference type="ChEBI" id="CHEBI:15378"/>
        <dbReference type="ChEBI" id="CHEBI:29991"/>
        <dbReference type="ChEBI" id="CHEBI:30616"/>
        <dbReference type="ChEBI" id="CHEBI:43474"/>
        <dbReference type="ChEBI" id="CHEBI:58443"/>
        <dbReference type="ChEBI" id="CHEBI:77657"/>
        <dbReference type="ChEBI" id="CHEBI:456216"/>
        <dbReference type="EC" id="6.3.2.6"/>
    </reaction>
</comment>
<dbReference type="Pfam" id="PF01259">
    <property type="entry name" value="SAICAR_synt"/>
    <property type="match status" value="1"/>
</dbReference>
<dbReference type="PROSITE" id="PS01057">
    <property type="entry name" value="SAICAR_SYNTHETASE_1"/>
    <property type="match status" value="1"/>
</dbReference>
<dbReference type="NCBIfam" id="TIGR00081">
    <property type="entry name" value="purC"/>
    <property type="match status" value="1"/>
</dbReference>
<dbReference type="RefSeq" id="WP_068136224.1">
    <property type="nucleotide sequence ID" value="NZ_AP014924.1"/>
</dbReference>
<evidence type="ECO:0000313" key="13">
    <source>
        <dbReference type="EMBL" id="BAS27418.1"/>
    </source>
</evidence>
<dbReference type="FunFam" id="3.30.470.20:FF:000006">
    <property type="entry name" value="Phosphoribosylaminoimidazole-succinocarboxamide synthase"/>
    <property type="match status" value="1"/>
</dbReference>
<dbReference type="Gene3D" id="3.30.200.20">
    <property type="entry name" value="Phosphorylase Kinase, domain 1"/>
    <property type="match status" value="1"/>
</dbReference>
<dbReference type="PROSITE" id="PS01058">
    <property type="entry name" value="SAICAR_SYNTHETASE_2"/>
    <property type="match status" value="1"/>
</dbReference>
<reference evidence="14" key="2">
    <citation type="journal article" date="2016" name="Int. J. Syst. Evol. Microbiol.">
        <title>Complete genome sequence and cell structure of Limnochorda pilosa, a Gram-negative spore-former within the phylum Firmicutes.</title>
        <authorList>
            <person name="Watanabe M."/>
            <person name="Kojima H."/>
            <person name="Fukui M."/>
        </authorList>
    </citation>
    <scope>NUCLEOTIDE SEQUENCE [LARGE SCALE GENOMIC DNA]</scope>
    <source>
        <strain evidence="14">HC45</strain>
    </source>
</reference>
<dbReference type="EMBL" id="AP014924">
    <property type="protein sequence ID" value="BAS27418.1"/>
    <property type="molecule type" value="Genomic_DNA"/>
</dbReference>
<dbReference type="GO" id="GO:0005524">
    <property type="term" value="F:ATP binding"/>
    <property type="evidence" value="ECO:0007669"/>
    <property type="project" value="UniProtKB-KW"/>
</dbReference>
<accession>A0A0K2SJX4</accession>
<dbReference type="Gene3D" id="3.30.470.20">
    <property type="entry name" value="ATP-grasp fold, B domain"/>
    <property type="match status" value="1"/>
</dbReference>
<dbReference type="KEGG" id="lpil:LIP_1571"/>
<evidence type="ECO:0000256" key="9">
    <source>
        <dbReference type="ARBA" id="ARBA00030409"/>
    </source>
</evidence>
<keyword evidence="5 11" id="KW-0436">Ligase</keyword>
<dbReference type="OrthoDB" id="9801549at2"/>
<keyword evidence="7 11" id="KW-0658">Purine biosynthesis</keyword>
<dbReference type="SUPFAM" id="SSF56104">
    <property type="entry name" value="SAICAR synthase-like"/>
    <property type="match status" value="1"/>
</dbReference>
<dbReference type="InterPro" id="IPR033934">
    <property type="entry name" value="SAICAR_synt_PurC"/>
</dbReference>
<dbReference type="UniPathway" id="UPA00074">
    <property type="reaction ID" value="UER00131"/>
</dbReference>
<dbReference type="InterPro" id="IPR050089">
    <property type="entry name" value="SAICAR_synthetase"/>
</dbReference>
<dbReference type="InterPro" id="IPR028923">
    <property type="entry name" value="SAICAR_synt/ADE2_N"/>
</dbReference>
<proteinExistence type="inferred from homology"/>
<comment type="similarity">
    <text evidence="2 11">Belongs to the SAICAR synthetase family.</text>
</comment>
<name>A0A0K2SJX4_LIMPI</name>
<dbReference type="PANTHER" id="PTHR43599">
    <property type="entry name" value="MULTIFUNCTIONAL PROTEIN ADE2"/>
    <property type="match status" value="1"/>
</dbReference>
<keyword evidence="6 11" id="KW-0547">Nucleotide-binding</keyword>
<evidence type="ECO:0000256" key="1">
    <source>
        <dbReference type="ARBA" id="ARBA00004672"/>
    </source>
</evidence>
<dbReference type="CDD" id="cd01415">
    <property type="entry name" value="SAICAR_synt_PurC"/>
    <property type="match status" value="1"/>
</dbReference>
<dbReference type="Proteomes" id="UP000065807">
    <property type="component" value="Chromosome"/>
</dbReference>
<dbReference type="PATRIC" id="fig|1555112.3.peg.1606"/>
<evidence type="ECO:0000256" key="7">
    <source>
        <dbReference type="ARBA" id="ARBA00022755"/>
    </source>
</evidence>
<evidence type="ECO:0000256" key="2">
    <source>
        <dbReference type="ARBA" id="ARBA00010190"/>
    </source>
</evidence>
<dbReference type="STRING" id="1555112.LIP_1571"/>
<sequence length="261" mass="29250">MDEQILTQGRFAGWTFAYEGKAKRLYRSPEGDRYLVRFKDDATAFNGKKRGQIESKGIVNSRISSLLFRLLEEHGVETHLLEEVGPGQMLVRAVEIIPLEVVVRNLTTGSLSRRLGLPEGRPIDPPLVEFYYKSDALDDPLVYPEHAGLLGAAREEEVVRLRELALQVNGVLQAFFQQLRIVLVDFKLEFGRADGRILLADELSPDTCRFWEAGTGRKLDKDRFRQDLGQVEEAYQEMLRRVEAGATGRVASSAGMGGGGR</sequence>
<dbReference type="HAMAP" id="MF_00137">
    <property type="entry name" value="SAICAR_synth"/>
    <property type="match status" value="1"/>
</dbReference>
<dbReference type="GO" id="GO:0006189">
    <property type="term" value="P:'de novo' IMP biosynthetic process"/>
    <property type="evidence" value="ECO:0007669"/>
    <property type="project" value="UniProtKB-UniRule"/>
</dbReference>